<evidence type="ECO:0000313" key="8">
    <source>
        <dbReference type="Proteomes" id="UP000265916"/>
    </source>
</evidence>
<dbReference type="SUPFAM" id="SSF53697">
    <property type="entry name" value="SIS domain"/>
    <property type="match status" value="1"/>
</dbReference>
<dbReference type="InterPro" id="IPR046348">
    <property type="entry name" value="SIS_dom_sf"/>
</dbReference>
<keyword evidence="3" id="KW-0804">Transcription</keyword>
<dbReference type="PROSITE" id="PS51464">
    <property type="entry name" value="SIS"/>
    <property type="match status" value="1"/>
</dbReference>
<accession>A0A3A1Y9G1</accession>
<dbReference type="PANTHER" id="PTHR30514:SF1">
    <property type="entry name" value="HTH-TYPE TRANSCRIPTIONAL REGULATOR HEXR-RELATED"/>
    <property type="match status" value="1"/>
</dbReference>
<dbReference type="GO" id="GO:1901135">
    <property type="term" value="P:carbohydrate derivative metabolic process"/>
    <property type="evidence" value="ECO:0007669"/>
    <property type="project" value="InterPro"/>
</dbReference>
<dbReference type="InterPro" id="IPR047640">
    <property type="entry name" value="RpiR-like"/>
</dbReference>
<organism evidence="7 8">
    <name type="scientific">Psittacicella hinzii</name>
    <dbReference type="NCBI Taxonomy" id="2028575"/>
    <lineage>
        <taxon>Bacteria</taxon>
        <taxon>Pseudomonadati</taxon>
        <taxon>Pseudomonadota</taxon>
        <taxon>Gammaproteobacteria</taxon>
        <taxon>Pasteurellales</taxon>
        <taxon>Psittacicellaceae</taxon>
        <taxon>Psittacicella</taxon>
    </lineage>
</organism>
<keyword evidence="2" id="KW-0238">DNA-binding</keyword>
<dbReference type="Proteomes" id="UP000265916">
    <property type="component" value="Unassembled WGS sequence"/>
</dbReference>
<dbReference type="Gene3D" id="1.10.10.10">
    <property type="entry name" value="Winged helix-like DNA-binding domain superfamily/Winged helix DNA-binding domain"/>
    <property type="match status" value="1"/>
</dbReference>
<dbReference type="RefSeq" id="WP_119532493.1">
    <property type="nucleotide sequence ID" value="NZ_JBHSSP010000001.1"/>
</dbReference>
<dbReference type="InterPro" id="IPR001347">
    <property type="entry name" value="SIS_dom"/>
</dbReference>
<evidence type="ECO:0000256" key="3">
    <source>
        <dbReference type="ARBA" id="ARBA00023163"/>
    </source>
</evidence>
<dbReference type="GO" id="GO:0003677">
    <property type="term" value="F:DNA binding"/>
    <property type="evidence" value="ECO:0007669"/>
    <property type="project" value="UniProtKB-KW"/>
</dbReference>
<evidence type="ECO:0000256" key="2">
    <source>
        <dbReference type="ARBA" id="ARBA00023125"/>
    </source>
</evidence>
<dbReference type="InterPro" id="IPR036388">
    <property type="entry name" value="WH-like_DNA-bd_sf"/>
</dbReference>
<sequence length="330" mass="37351">MKIKKIKYNSEANDRSSEKKKKHSLGVPNVSAIEKYFSSQQEEFTKSMKYIANRIISNPDLLRNSLLVGFSKNLNLGEASVMRFCKHLGFRGFTEFKKYFIEEYFEIPDENETKNRIYDIDISQQLTPQDVLTRASNLLARITLETKQSLAKNNSNLSLAADKIHLAPRLFIFGSDSARSLIEEVANRFNSIGVMTITATTVSDMVNKACLLSKGDVAIAVQSSGYNKDILKVISLLQKNRIFTIGICNDARSELSIRVDINFTSCGAYDKDYHILQDTMYVRVSQMLIFECLIGLVTSIDVQQVRELRMNALNTIEQIVQAKDDTPTII</sequence>
<reference evidence="7 8" key="1">
    <citation type="submission" date="2017-08" db="EMBL/GenBank/DDBJ databases">
        <title>Reclassification of Bisgaard taxon 37 and 44.</title>
        <authorList>
            <person name="Christensen H."/>
        </authorList>
    </citation>
    <scope>NUCLEOTIDE SEQUENCE [LARGE SCALE GENOMIC DNA]</scope>
    <source>
        <strain evidence="7 8">111</strain>
    </source>
</reference>
<name>A0A3A1Y9G1_9GAMM</name>
<dbReference type="Gene3D" id="3.40.50.10490">
    <property type="entry name" value="Glucose-6-phosphate isomerase like protein, domain 1"/>
    <property type="match status" value="1"/>
</dbReference>
<keyword evidence="8" id="KW-1185">Reference proteome</keyword>
<dbReference type="Pfam" id="PF01380">
    <property type="entry name" value="SIS"/>
    <property type="match status" value="1"/>
</dbReference>
<feature type="domain" description="SIS" evidence="6">
    <location>
        <begin position="160"/>
        <end position="299"/>
    </location>
</feature>
<gene>
    <name evidence="7" type="ORF">CKF58_07355</name>
</gene>
<dbReference type="AlphaFoldDB" id="A0A3A1Y9G1"/>
<evidence type="ECO:0000259" key="6">
    <source>
        <dbReference type="PROSITE" id="PS51464"/>
    </source>
</evidence>
<feature type="domain" description="HTH rpiR-type" evidence="5">
    <location>
        <begin position="31"/>
        <end position="107"/>
    </location>
</feature>
<dbReference type="Pfam" id="PF01418">
    <property type="entry name" value="HTH_6"/>
    <property type="match status" value="1"/>
</dbReference>
<proteinExistence type="predicted"/>
<evidence type="ECO:0000256" key="4">
    <source>
        <dbReference type="SAM" id="MobiDB-lite"/>
    </source>
</evidence>
<comment type="caution">
    <text evidence="7">The sequence shown here is derived from an EMBL/GenBank/DDBJ whole genome shotgun (WGS) entry which is preliminary data.</text>
</comment>
<dbReference type="OrthoDB" id="370421at2"/>
<dbReference type="InterPro" id="IPR000281">
    <property type="entry name" value="HTH_RpiR"/>
</dbReference>
<feature type="region of interest" description="Disordered" evidence="4">
    <location>
        <begin position="1"/>
        <end position="24"/>
    </location>
</feature>
<dbReference type="CDD" id="cd05013">
    <property type="entry name" value="SIS_RpiR"/>
    <property type="match status" value="1"/>
</dbReference>
<dbReference type="GO" id="GO:0003700">
    <property type="term" value="F:DNA-binding transcription factor activity"/>
    <property type="evidence" value="ECO:0007669"/>
    <property type="project" value="InterPro"/>
</dbReference>
<protein>
    <recommendedName>
        <fullName evidence="9">RpiR family transcriptional regulator</fullName>
    </recommendedName>
</protein>
<dbReference type="PROSITE" id="PS51071">
    <property type="entry name" value="HTH_RPIR"/>
    <property type="match status" value="1"/>
</dbReference>
<evidence type="ECO:0000259" key="5">
    <source>
        <dbReference type="PROSITE" id="PS51071"/>
    </source>
</evidence>
<evidence type="ECO:0000256" key="1">
    <source>
        <dbReference type="ARBA" id="ARBA00023015"/>
    </source>
</evidence>
<evidence type="ECO:0008006" key="9">
    <source>
        <dbReference type="Google" id="ProtNLM"/>
    </source>
</evidence>
<dbReference type="PANTHER" id="PTHR30514">
    <property type="entry name" value="GLUCOKINASE"/>
    <property type="match status" value="1"/>
</dbReference>
<dbReference type="InterPro" id="IPR009057">
    <property type="entry name" value="Homeodomain-like_sf"/>
</dbReference>
<dbReference type="SUPFAM" id="SSF46689">
    <property type="entry name" value="Homeodomain-like"/>
    <property type="match status" value="1"/>
</dbReference>
<keyword evidence="1" id="KW-0805">Transcription regulation</keyword>
<dbReference type="InterPro" id="IPR035472">
    <property type="entry name" value="RpiR-like_SIS"/>
</dbReference>
<evidence type="ECO:0000313" key="7">
    <source>
        <dbReference type="EMBL" id="RIY34943.1"/>
    </source>
</evidence>
<dbReference type="GO" id="GO:0097367">
    <property type="term" value="F:carbohydrate derivative binding"/>
    <property type="evidence" value="ECO:0007669"/>
    <property type="project" value="InterPro"/>
</dbReference>
<dbReference type="EMBL" id="NRJG01000161">
    <property type="protein sequence ID" value="RIY34943.1"/>
    <property type="molecule type" value="Genomic_DNA"/>
</dbReference>